<evidence type="ECO:0008006" key="4">
    <source>
        <dbReference type="Google" id="ProtNLM"/>
    </source>
</evidence>
<reference evidence="3" key="1">
    <citation type="journal article" date="2014" name="Proc. Natl. Acad. Sci. U.S.A.">
        <title>Extensive sampling of basidiomycete genomes demonstrates inadequacy of the white-rot/brown-rot paradigm for wood decay fungi.</title>
        <authorList>
            <person name="Riley R."/>
            <person name="Salamov A.A."/>
            <person name="Brown D.W."/>
            <person name="Nagy L.G."/>
            <person name="Floudas D."/>
            <person name="Held B.W."/>
            <person name="Levasseur A."/>
            <person name="Lombard V."/>
            <person name="Morin E."/>
            <person name="Otillar R."/>
            <person name="Lindquist E.A."/>
            <person name="Sun H."/>
            <person name="LaButti K.M."/>
            <person name="Schmutz J."/>
            <person name="Jabbour D."/>
            <person name="Luo H."/>
            <person name="Baker S.E."/>
            <person name="Pisabarro A.G."/>
            <person name="Walton J.D."/>
            <person name="Blanchette R.A."/>
            <person name="Henrissat B."/>
            <person name="Martin F."/>
            <person name="Cullen D."/>
            <person name="Hibbett D.S."/>
            <person name="Grigoriev I.V."/>
        </authorList>
    </citation>
    <scope>NUCLEOTIDE SEQUENCE [LARGE SCALE GENOMIC DNA]</scope>
    <source>
        <strain evidence="3">FD-172 SS1</strain>
    </source>
</reference>
<dbReference type="HOGENOM" id="CLU_099163_0_0_1"/>
<dbReference type="GO" id="GO:0005783">
    <property type="term" value="C:endoplasmic reticulum"/>
    <property type="evidence" value="ECO:0007669"/>
    <property type="project" value="InterPro"/>
</dbReference>
<gene>
    <name evidence="2" type="ORF">BOTBODRAFT_31322</name>
</gene>
<dbReference type="PANTHER" id="PTHR28112:SF1">
    <property type="entry name" value="SRP-INDEPENDENT TARGETING PROTEIN 3"/>
    <property type="match status" value="1"/>
</dbReference>
<dbReference type="InParanoid" id="A0A067MK15"/>
<dbReference type="AlphaFoldDB" id="A0A067MK15"/>
<dbReference type="OrthoDB" id="18139at2759"/>
<dbReference type="InterPro" id="IPR012098">
    <property type="entry name" value="SND3_fun"/>
</dbReference>
<keyword evidence="1" id="KW-0812">Transmembrane</keyword>
<accession>A0A067MK15</accession>
<dbReference type="GO" id="GO:0045047">
    <property type="term" value="P:protein targeting to ER"/>
    <property type="evidence" value="ECO:0007669"/>
    <property type="project" value="InterPro"/>
</dbReference>
<keyword evidence="3" id="KW-1185">Reference proteome</keyword>
<feature type="transmembrane region" description="Helical" evidence="1">
    <location>
        <begin position="28"/>
        <end position="50"/>
    </location>
</feature>
<dbReference type="STRING" id="930990.A0A067MK15"/>
<evidence type="ECO:0000313" key="2">
    <source>
        <dbReference type="EMBL" id="KDQ15864.1"/>
    </source>
</evidence>
<dbReference type="Pfam" id="PF10032">
    <property type="entry name" value="Pho88"/>
    <property type="match status" value="1"/>
</dbReference>
<sequence length="185" mass="20336">MNAQMTGLAISLGAMQLARKIPMEDPEVLNYVRAGYVFTQLFSLALYFYVSMQIKKKNDLTVLKYVEPKSPMSTEQGGLITTTVKDYDLGETSKAMRSMYMGIAITGFMHLYMKFTQPVFIQSIMGLKSLYDAKVVAIHVLGKKPEGDLKRPFKAAGGLFGATADPATDAASIKEAEKIGAKKDE</sequence>
<dbReference type="Proteomes" id="UP000027195">
    <property type="component" value="Unassembled WGS sequence"/>
</dbReference>
<name>A0A067MK15_BOTB1</name>
<keyword evidence="1" id="KW-0472">Membrane</keyword>
<evidence type="ECO:0000313" key="3">
    <source>
        <dbReference type="Proteomes" id="UP000027195"/>
    </source>
</evidence>
<keyword evidence="1" id="KW-1133">Transmembrane helix</keyword>
<dbReference type="PIRSF" id="PIRSF008756">
    <property type="entry name" value="P_tr_PHO88"/>
    <property type="match status" value="1"/>
</dbReference>
<dbReference type="EMBL" id="KL198030">
    <property type="protein sequence ID" value="KDQ15864.1"/>
    <property type="molecule type" value="Genomic_DNA"/>
</dbReference>
<organism evidence="2 3">
    <name type="scientific">Botryobasidium botryosum (strain FD-172 SS1)</name>
    <dbReference type="NCBI Taxonomy" id="930990"/>
    <lineage>
        <taxon>Eukaryota</taxon>
        <taxon>Fungi</taxon>
        <taxon>Dikarya</taxon>
        <taxon>Basidiomycota</taxon>
        <taxon>Agaricomycotina</taxon>
        <taxon>Agaricomycetes</taxon>
        <taxon>Cantharellales</taxon>
        <taxon>Botryobasidiaceae</taxon>
        <taxon>Botryobasidium</taxon>
    </lineage>
</organism>
<proteinExistence type="predicted"/>
<dbReference type="GO" id="GO:0005739">
    <property type="term" value="C:mitochondrion"/>
    <property type="evidence" value="ECO:0007669"/>
    <property type="project" value="TreeGrafter"/>
</dbReference>
<evidence type="ECO:0000256" key="1">
    <source>
        <dbReference type="SAM" id="Phobius"/>
    </source>
</evidence>
<protein>
    <recommendedName>
        <fullName evidence="4">Inorganic phosphate transporter</fullName>
    </recommendedName>
</protein>
<dbReference type="PANTHER" id="PTHR28112">
    <property type="entry name" value="SRP-INDEPENDENT TARGETING PROTEIN 3"/>
    <property type="match status" value="1"/>
</dbReference>